<organism evidence="1 2">
    <name type="scientific">Amphritea atlantica</name>
    <dbReference type="NCBI Taxonomy" id="355243"/>
    <lineage>
        <taxon>Bacteria</taxon>
        <taxon>Pseudomonadati</taxon>
        <taxon>Pseudomonadota</taxon>
        <taxon>Gammaproteobacteria</taxon>
        <taxon>Oceanospirillales</taxon>
        <taxon>Oceanospirillaceae</taxon>
        <taxon>Amphritea</taxon>
    </lineage>
</organism>
<keyword evidence="2" id="KW-1185">Reference proteome</keyword>
<accession>A0A1H9HV23</accession>
<dbReference type="EMBL" id="FOGB01000006">
    <property type="protein sequence ID" value="SEQ66203.1"/>
    <property type="molecule type" value="Genomic_DNA"/>
</dbReference>
<dbReference type="RefSeq" id="WP_175483515.1">
    <property type="nucleotide sequence ID" value="NZ_FOGB01000006.1"/>
</dbReference>
<proteinExistence type="predicted"/>
<evidence type="ECO:0008006" key="3">
    <source>
        <dbReference type="Google" id="ProtNLM"/>
    </source>
</evidence>
<dbReference type="STRING" id="355243.SAMN03080615_02242"/>
<gene>
    <name evidence="1" type="ORF">SAMN03080615_02242</name>
</gene>
<evidence type="ECO:0000313" key="2">
    <source>
        <dbReference type="Proteomes" id="UP000198749"/>
    </source>
</evidence>
<sequence length="46" mass="5289">MGQRAPVLSGWQGERRNLYAICYRRQLLTRRAAALIDYLKVHSGLS</sequence>
<name>A0A1H9HV23_9GAMM</name>
<dbReference type="AlphaFoldDB" id="A0A1H9HV23"/>
<dbReference type="Proteomes" id="UP000198749">
    <property type="component" value="Unassembled WGS sequence"/>
</dbReference>
<protein>
    <recommendedName>
        <fullName evidence="3">LysR substrate binding domain-containing protein</fullName>
    </recommendedName>
</protein>
<evidence type="ECO:0000313" key="1">
    <source>
        <dbReference type="EMBL" id="SEQ66203.1"/>
    </source>
</evidence>
<reference evidence="2" key="1">
    <citation type="submission" date="2016-10" db="EMBL/GenBank/DDBJ databases">
        <authorList>
            <person name="Varghese N."/>
            <person name="Submissions S."/>
        </authorList>
    </citation>
    <scope>NUCLEOTIDE SEQUENCE [LARGE SCALE GENOMIC DNA]</scope>
    <source>
        <strain evidence="2">DSM 18887</strain>
    </source>
</reference>